<dbReference type="PIRSF" id="PIRSF012702">
    <property type="entry name" value="UCP012702"/>
    <property type="match status" value="1"/>
</dbReference>
<dbReference type="InterPro" id="IPR010799">
    <property type="entry name" value="MlrC_C"/>
</dbReference>
<protein>
    <submittedName>
        <fullName evidence="3">Microcystin degradation protein MlrC</fullName>
    </submittedName>
</protein>
<evidence type="ECO:0000259" key="2">
    <source>
        <dbReference type="Pfam" id="PF07364"/>
    </source>
</evidence>
<dbReference type="Pfam" id="PF07364">
    <property type="entry name" value="DUF1485"/>
    <property type="match status" value="1"/>
</dbReference>
<evidence type="ECO:0000313" key="3">
    <source>
        <dbReference type="EMBL" id="MBA2889914.1"/>
    </source>
</evidence>
<accession>A0A7W0HNK7</accession>
<dbReference type="InterPro" id="IPR015995">
    <property type="entry name" value="MlrC_N"/>
</dbReference>
<keyword evidence="4" id="KW-1185">Reference proteome</keyword>
<organism evidence="3 4">
    <name type="scientific">Nonomuraea soli</name>
    <dbReference type="NCBI Taxonomy" id="1032476"/>
    <lineage>
        <taxon>Bacteria</taxon>
        <taxon>Bacillati</taxon>
        <taxon>Actinomycetota</taxon>
        <taxon>Actinomycetes</taxon>
        <taxon>Streptosporangiales</taxon>
        <taxon>Streptosporangiaceae</taxon>
        <taxon>Nonomuraea</taxon>
    </lineage>
</organism>
<gene>
    <name evidence="3" type="ORF">HNR30_001249</name>
</gene>
<proteinExistence type="predicted"/>
<dbReference type="InterPro" id="IPR009197">
    <property type="entry name" value="MlrC"/>
</dbReference>
<feature type="domain" description="Microcystin LR degradation protein MlrC N-terminal" evidence="2">
    <location>
        <begin position="4"/>
        <end position="277"/>
    </location>
</feature>
<reference evidence="3 4" key="1">
    <citation type="submission" date="2020-07" db="EMBL/GenBank/DDBJ databases">
        <title>Genomic Encyclopedia of Type Strains, Phase IV (KMG-IV): sequencing the most valuable type-strain genomes for metagenomic binning, comparative biology and taxonomic classification.</title>
        <authorList>
            <person name="Goeker M."/>
        </authorList>
    </citation>
    <scope>NUCLEOTIDE SEQUENCE [LARGE SCALE GENOMIC DNA]</scope>
    <source>
        <strain evidence="3 4">DSM 45533</strain>
    </source>
</reference>
<dbReference type="RefSeq" id="WP_220133182.1">
    <property type="nucleotide sequence ID" value="NZ_BAABAM010000001.1"/>
</dbReference>
<dbReference type="Pfam" id="PF07171">
    <property type="entry name" value="MlrC_C"/>
    <property type="match status" value="1"/>
</dbReference>
<dbReference type="Proteomes" id="UP000530928">
    <property type="component" value="Unassembled WGS sequence"/>
</dbReference>
<evidence type="ECO:0000259" key="1">
    <source>
        <dbReference type="Pfam" id="PF07171"/>
    </source>
</evidence>
<evidence type="ECO:0000313" key="4">
    <source>
        <dbReference type="Proteomes" id="UP000530928"/>
    </source>
</evidence>
<dbReference type="AlphaFoldDB" id="A0A7W0HNK7"/>
<sequence length="473" mass="50911">MSKRVAIAGIGTESSTFSAHRTVESDFTVWRDLSRYPFLDQWRDEVEFVPILVARALPGGQVTEAAYSALEGELVERLAASGPFDGVYLDLHGAMHVEGRDDVEAELAGRVRSVVGPDCPMAASMDLHGQVSRRFAELVELPTAYRTAPHVDVEETRERACRMLVECLRSGERPVRAWVRVPLLLPGERTSTRLEPARSIYAELDERPDGVLDSSIWIGYAWADAPRSSVNVLVCGTSARAVERRARELAVRLWRARDDFAFCVPALAPREAIAEALASPARPYFVSDSGDNPTAGGSGDATWLLADLLETVPGGRSAIWASCVDAAAVAACLAAGVGGRVDLAVGGCFSGDEPTPLSGVVHAVRLGDPVGGDLAVVRAGGVHAVLTSRRKPYHFVRDLLELGLDPREHDLTAIKIGYLEPDLHRVAAGSVLALSLGGVCQDLHSLGYRRLERPIHPLDASMADPDLTPVVLR</sequence>
<name>A0A7W0HNK7_9ACTN</name>
<feature type="domain" description="Microcystin LR degradation protein MlrC C-terminal" evidence="1">
    <location>
        <begin position="286"/>
        <end position="450"/>
    </location>
</feature>
<dbReference type="EMBL" id="JACDUR010000001">
    <property type="protein sequence ID" value="MBA2889914.1"/>
    <property type="molecule type" value="Genomic_DNA"/>
</dbReference>
<comment type="caution">
    <text evidence="3">The sequence shown here is derived from an EMBL/GenBank/DDBJ whole genome shotgun (WGS) entry which is preliminary data.</text>
</comment>